<dbReference type="InterPro" id="IPR001567">
    <property type="entry name" value="Pept_M3A_M3B_dom"/>
</dbReference>
<keyword evidence="4 6" id="KW-0862">Zinc</keyword>
<reference evidence="9 10" key="1">
    <citation type="submission" date="2018-01" db="EMBL/GenBank/DDBJ databases">
        <title>Metagenomic assembled genomes from two thermal pools in the Uzon Caldera, Kamchatka, Russia.</title>
        <authorList>
            <person name="Wilkins L."/>
            <person name="Ettinger C."/>
        </authorList>
    </citation>
    <scope>NUCLEOTIDE SEQUENCE [LARGE SCALE GENOMIC DNA]</scope>
    <source>
        <strain evidence="9">ZAV-07</strain>
    </source>
</reference>
<feature type="domain" description="Peptidase M3A/M3B catalytic" evidence="8">
    <location>
        <begin position="131"/>
        <end position="517"/>
    </location>
</feature>
<evidence type="ECO:0000256" key="4">
    <source>
        <dbReference type="ARBA" id="ARBA00022833"/>
    </source>
</evidence>
<evidence type="ECO:0000259" key="8">
    <source>
        <dbReference type="Pfam" id="PF01432"/>
    </source>
</evidence>
<organism evidence="9 10">
    <name type="scientific">Caldisericum exile</name>
    <dbReference type="NCBI Taxonomy" id="693075"/>
    <lineage>
        <taxon>Bacteria</taxon>
        <taxon>Pseudomonadati</taxon>
        <taxon>Caldisericota/Cryosericota group</taxon>
        <taxon>Caldisericota</taxon>
        <taxon>Caldisericia</taxon>
        <taxon>Caldisericales</taxon>
        <taxon>Caldisericaceae</taxon>
        <taxon>Caldisericum</taxon>
    </lineage>
</organism>
<dbReference type="Pfam" id="PF01432">
    <property type="entry name" value="Peptidase_M3"/>
    <property type="match status" value="1"/>
</dbReference>
<accession>A0A2J6WEC9</accession>
<dbReference type="GO" id="GO:0006508">
    <property type="term" value="P:proteolysis"/>
    <property type="evidence" value="ECO:0007669"/>
    <property type="project" value="UniProtKB-KW"/>
</dbReference>
<keyword evidence="5 6" id="KW-0482">Metalloprotease</keyword>
<evidence type="ECO:0000256" key="3">
    <source>
        <dbReference type="ARBA" id="ARBA00022801"/>
    </source>
</evidence>
<keyword evidence="1 6" id="KW-0645">Protease</keyword>
<evidence type="ECO:0000313" key="10">
    <source>
        <dbReference type="Proteomes" id="UP000237040"/>
    </source>
</evidence>
<evidence type="ECO:0000256" key="7">
    <source>
        <dbReference type="SAM" id="Coils"/>
    </source>
</evidence>
<evidence type="ECO:0000256" key="1">
    <source>
        <dbReference type="ARBA" id="ARBA00022670"/>
    </source>
</evidence>
<evidence type="ECO:0000256" key="5">
    <source>
        <dbReference type="ARBA" id="ARBA00023049"/>
    </source>
</evidence>
<sequence length="527" mass="61927">MDIKELLNKVNSDLERLYKASAIAYWNLATTGKEEYAKELEQSEVELKLYLSNRDLFEMIKESLEKYSDNLDSLEKRQLTILFNEMLPNQLPKEAIEEVVKREVEIETIYANYRPQIDGKEVSTNDIVEILKTSKDIEERKKAYLASKSIGGVIAPKLIELIKIRNENAKSLGFSNYYDMMMELQELSTDEIHSLFAKIKNDTDEVFTEIKDDIDTVIAKKFGVPKSEVKPWLYEDLFFQEVPSIDDYNYDEYLKDKDIVKLVMEVYSRIGLDIKDIVERSDLYERKGKNPHAFTISIDKMKDVRVLENIRNDVKWLETTLHEYGHAVYDKYIDKSLPFILRDPAHIFTTEAVAMFFGRLARHPEFYEKILNIPEEKLSEISPRLMKLLRYQLAITTRWVITFVFFEKELYKNPDGDLNNLWYDIVHELQYVDLPERRNYPDWASKIHFGSSPVYYHNYLLGEILASQFSAYIKANFGDGFIKPQVGEFFVERVFKKGASLRWDDLVEFATKEPLNPAYLVSFIKEK</sequence>
<feature type="coiled-coil region" evidence="7">
    <location>
        <begin position="33"/>
        <end position="77"/>
    </location>
</feature>
<evidence type="ECO:0000313" key="9">
    <source>
        <dbReference type="EMBL" id="PMP67399.1"/>
    </source>
</evidence>
<dbReference type="GO" id="GO:0004181">
    <property type="term" value="F:metallocarboxypeptidase activity"/>
    <property type="evidence" value="ECO:0007669"/>
    <property type="project" value="InterPro"/>
</dbReference>
<dbReference type="RefSeq" id="WP_424587136.1">
    <property type="nucleotide sequence ID" value="NZ_JBNARP010000061.1"/>
</dbReference>
<keyword evidence="3 6" id="KW-0378">Hydrolase</keyword>
<keyword evidence="7" id="KW-0175">Coiled coil</keyword>
<dbReference type="PANTHER" id="PTHR34217">
    <property type="entry name" value="METAL-DEPENDENT CARBOXYPEPTIDASE"/>
    <property type="match status" value="1"/>
</dbReference>
<dbReference type="InterPro" id="IPR001333">
    <property type="entry name" value="Peptidase_M32_Taq"/>
</dbReference>
<dbReference type="AlphaFoldDB" id="A0A2J6WEC9"/>
<comment type="caution">
    <text evidence="9">The sequence shown here is derived from an EMBL/GenBank/DDBJ whole genome shotgun (WGS) entry which is preliminary data.</text>
</comment>
<protein>
    <submittedName>
        <fullName evidence="9">Peptidase M3A and M3B thimet/oligopeptidase F</fullName>
    </submittedName>
</protein>
<comment type="cofactor">
    <cofactor evidence="6">
        <name>Zn(2+)</name>
        <dbReference type="ChEBI" id="CHEBI:29105"/>
    </cofactor>
    <text evidence="6">Binds 1 zinc ion.</text>
</comment>
<dbReference type="GO" id="GO:0004222">
    <property type="term" value="F:metalloendopeptidase activity"/>
    <property type="evidence" value="ECO:0007669"/>
    <property type="project" value="InterPro"/>
</dbReference>
<gene>
    <name evidence="9" type="ORF">C0189_03195</name>
</gene>
<evidence type="ECO:0000256" key="6">
    <source>
        <dbReference type="RuleBase" id="RU003435"/>
    </source>
</evidence>
<comment type="similarity">
    <text evidence="6">Belongs to the peptidase M3 family.</text>
</comment>
<proteinExistence type="inferred from homology"/>
<dbReference type="Gene3D" id="1.10.1370.30">
    <property type="match status" value="1"/>
</dbReference>
<dbReference type="SUPFAM" id="SSF55486">
    <property type="entry name" value="Metalloproteases ('zincins'), catalytic domain"/>
    <property type="match status" value="1"/>
</dbReference>
<dbReference type="EMBL" id="PNIL01000048">
    <property type="protein sequence ID" value="PMP67399.1"/>
    <property type="molecule type" value="Genomic_DNA"/>
</dbReference>
<name>A0A2J6WEC9_9BACT</name>
<evidence type="ECO:0000256" key="2">
    <source>
        <dbReference type="ARBA" id="ARBA00022723"/>
    </source>
</evidence>
<dbReference type="Proteomes" id="UP000237040">
    <property type="component" value="Unassembled WGS sequence"/>
</dbReference>
<keyword evidence="2 6" id="KW-0479">Metal-binding</keyword>
<dbReference type="GO" id="GO:0046872">
    <property type="term" value="F:metal ion binding"/>
    <property type="evidence" value="ECO:0007669"/>
    <property type="project" value="UniProtKB-UniRule"/>
</dbReference>
<dbReference type="PANTHER" id="PTHR34217:SF1">
    <property type="entry name" value="CARBOXYPEPTIDASE 1"/>
    <property type="match status" value="1"/>
</dbReference>